<comment type="similarity">
    <text evidence="2 7">Belongs to the cytochrome P450 family.</text>
</comment>
<organism evidence="8 9">
    <name type="scientific">Exophiala spinifera</name>
    <dbReference type="NCBI Taxonomy" id="91928"/>
    <lineage>
        <taxon>Eukaryota</taxon>
        <taxon>Fungi</taxon>
        <taxon>Dikarya</taxon>
        <taxon>Ascomycota</taxon>
        <taxon>Pezizomycotina</taxon>
        <taxon>Eurotiomycetes</taxon>
        <taxon>Chaetothyriomycetidae</taxon>
        <taxon>Chaetothyriales</taxon>
        <taxon>Herpotrichiellaceae</taxon>
        <taxon>Exophiala</taxon>
    </lineage>
</organism>
<dbReference type="AlphaFoldDB" id="A0A0D2B266"/>
<feature type="binding site" description="axial binding residue" evidence="6">
    <location>
        <position position="415"/>
    </location>
    <ligand>
        <name>heme</name>
        <dbReference type="ChEBI" id="CHEBI:30413"/>
    </ligand>
    <ligandPart>
        <name>Fe</name>
        <dbReference type="ChEBI" id="CHEBI:18248"/>
    </ligandPart>
</feature>
<dbReference type="Gene3D" id="1.10.630.10">
    <property type="entry name" value="Cytochrome P450"/>
    <property type="match status" value="1"/>
</dbReference>
<dbReference type="EMBL" id="KN847498">
    <property type="protein sequence ID" value="KIW12700.1"/>
    <property type="molecule type" value="Genomic_DNA"/>
</dbReference>
<evidence type="ECO:0000256" key="5">
    <source>
        <dbReference type="ARBA" id="ARBA00023004"/>
    </source>
</evidence>
<keyword evidence="9" id="KW-1185">Reference proteome</keyword>
<keyword evidence="5 6" id="KW-0408">Iron</keyword>
<evidence type="ECO:0000256" key="2">
    <source>
        <dbReference type="ARBA" id="ARBA00010617"/>
    </source>
</evidence>
<dbReference type="HOGENOM" id="CLU_001570_14_0_1"/>
<name>A0A0D2B266_9EURO</name>
<keyword evidence="6 7" id="KW-0349">Heme</keyword>
<dbReference type="PANTHER" id="PTHR24305:SF232">
    <property type="entry name" value="P450, PUTATIVE (EUROFUNG)-RELATED"/>
    <property type="match status" value="1"/>
</dbReference>
<dbReference type="CDD" id="cd11060">
    <property type="entry name" value="CYP57A1-like"/>
    <property type="match status" value="1"/>
</dbReference>
<dbReference type="GO" id="GO:0016705">
    <property type="term" value="F:oxidoreductase activity, acting on paired donors, with incorporation or reduction of molecular oxygen"/>
    <property type="evidence" value="ECO:0007669"/>
    <property type="project" value="InterPro"/>
</dbReference>
<dbReference type="GeneID" id="27337061"/>
<evidence type="ECO:0000256" key="7">
    <source>
        <dbReference type="RuleBase" id="RU000461"/>
    </source>
</evidence>
<sequence>MYFLSQDYQLTLQAVWSTYKGHTEQDHIRVHNIYGPVVRIAPNELSFASPSAAREILAAGKGFHKTDFYRVFPPPENPDIFTEVNERAHAQKKRMATVAYSLASMQRLVPRLDQAERILTDKLDEFASSGQVCDLGQWLHFFAFDVLGQVAFSKPFGFLTQGKDVDNTIQTIDNSQTYNGIVGQVPWIDYLLRRNPLWKYVPFLATKNALVTRIALRELEERKVEAAETIYVDILGQLMQAQNREHNTLSEGDVFAIAHGAIFAGADSTSSTMQTFLWHVLANPSIHQRLVSEIESVNSTGLLSEMITFGEATTKLPYFQACLKEAMRIGPAVGLNITRFVPSPHGKVDGHVLRGGTRVALNAWVLHRDRETFGEDADKYVPERWILNEQDDKNKERLTIMERCMFQFGGGSHLCIGRHLALLEMNKLLPQLLRRYKFQLVNPEKPLDHHSSFFVVQKGLLVNIKKR</sequence>
<dbReference type="PRINTS" id="PR00463">
    <property type="entry name" value="EP450I"/>
</dbReference>
<accession>A0A0D2B266</accession>
<dbReference type="InterPro" id="IPR050121">
    <property type="entry name" value="Cytochrome_P450_monoxygenase"/>
</dbReference>
<dbReference type="PROSITE" id="PS00086">
    <property type="entry name" value="CYTOCHROME_P450"/>
    <property type="match status" value="1"/>
</dbReference>
<dbReference type="PRINTS" id="PR00385">
    <property type="entry name" value="P450"/>
</dbReference>
<gene>
    <name evidence="8" type="ORF">PV08_09978</name>
</gene>
<dbReference type="VEuPathDB" id="FungiDB:PV08_09978"/>
<dbReference type="PANTHER" id="PTHR24305">
    <property type="entry name" value="CYTOCHROME P450"/>
    <property type="match status" value="1"/>
</dbReference>
<dbReference type="SUPFAM" id="SSF48264">
    <property type="entry name" value="Cytochrome P450"/>
    <property type="match status" value="1"/>
</dbReference>
<keyword evidence="3 6" id="KW-0479">Metal-binding</keyword>
<dbReference type="RefSeq" id="XP_016232916.1">
    <property type="nucleotide sequence ID" value="XM_016384293.1"/>
</dbReference>
<evidence type="ECO:0000256" key="1">
    <source>
        <dbReference type="ARBA" id="ARBA00001971"/>
    </source>
</evidence>
<evidence type="ECO:0000256" key="6">
    <source>
        <dbReference type="PIRSR" id="PIRSR602401-1"/>
    </source>
</evidence>
<evidence type="ECO:0000256" key="4">
    <source>
        <dbReference type="ARBA" id="ARBA00023002"/>
    </source>
</evidence>
<comment type="cofactor">
    <cofactor evidence="1 6">
        <name>heme</name>
        <dbReference type="ChEBI" id="CHEBI:30413"/>
    </cofactor>
</comment>
<dbReference type="InterPro" id="IPR036396">
    <property type="entry name" value="Cyt_P450_sf"/>
</dbReference>
<protein>
    <submittedName>
        <fullName evidence="8">Uncharacterized protein</fullName>
    </submittedName>
</protein>
<dbReference type="InterPro" id="IPR002401">
    <property type="entry name" value="Cyt_P450_E_grp-I"/>
</dbReference>
<dbReference type="GO" id="GO:0020037">
    <property type="term" value="F:heme binding"/>
    <property type="evidence" value="ECO:0007669"/>
    <property type="project" value="InterPro"/>
</dbReference>
<evidence type="ECO:0000313" key="9">
    <source>
        <dbReference type="Proteomes" id="UP000053328"/>
    </source>
</evidence>
<dbReference type="GO" id="GO:0005506">
    <property type="term" value="F:iron ion binding"/>
    <property type="evidence" value="ECO:0007669"/>
    <property type="project" value="InterPro"/>
</dbReference>
<dbReference type="OrthoDB" id="3934656at2759"/>
<evidence type="ECO:0000313" key="8">
    <source>
        <dbReference type="EMBL" id="KIW12700.1"/>
    </source>
</evidence>
<dbReference type="InterPro" id="IPR001128">
    <property type="entry name" value="Cyt_P450"/>
</dbReference>
<reference evidence="8 9" key="1">
    <citation type="submission" date="2015-01" db="EMBL/GenBank/DDBJ databases">
        <title>The Genome Sequence of Exophiala spinifera CBS89968.</title>
        <authorList>
            <consortium name="The Broad Institute Genomics Platform"/>
            <person name="Cuomo C."/>
            <person name="de Hoog S."/>
            <person name="Gorbushina A."/>
            <person name="Stielow B."/>
            <person name="Teixiera M."/>
            <person name="Abouelleil A."/>
            <person name="Chapman S.B."/>
            <person name="Priest M."/>
            <person name="Young S.K."/>
            <person name="Wortman J."/>
            <person name="Nusbaum C."/>
            <person name="Birren B."/>
        </authorList>
    </citation>
    <scope>NUCLEOTIDE SEQUENCE [LARGE SCALE GENOMIC DNA]</scope>
    <source>
        <strain evidence="8 9">CBS 89968</strain>
    </source>
</reference>
<dbReference type="STRING" id="91928.A0A0D2B266"/>
<evidence type="ECO:0000256" key="3">
    <source>
        <dbReference type="ARBA" id="ARBA00022723"/>
    </source>
</evidence>
<keyword evidence="7" id="KW-0503">Monooxygenase</keyword>
<dbReference type="Proteomes" id="UP000053328">
    <property type="component" value="Unassembled WGS sequence"/>
</dbReference>
<dbReference type="GO" id="GO:0004497">
    <property type="term" value="F:monooxygenase activity"/>
    <property type="evidence" value="ECO:0007669"/>
    <property type="project" value="UniProtKB-KW"/>
</dbReference>
<dbReference type="Pfam" id="PF00067">
    <property type="entry name" value="p450"/>
    <property type="match status" value="1"/>
</dbReference>
<dbReference type="InterPro" id="IPR017972">
    <property type="entry name" value="Cyt_P450_CS"/>
</dbReference>
<keyword evidence="4 7" id="KW-0560">Oxidoreductase</keyword>
<proteinExistence type="inferred from homology"/>